<dbReference type="Proteomes" id="UP000503336">
    <property type="component" value="Chromosome"/>
</dbReference>
<feature type="transmembrane region" description="Helical" evidence="1">
    <location>
        <begin position="304"/>
        <end position="322"/>
    </location>
</feature>
<feature type="transmembrane region" description="Helical" evidence="1">
    <location>
        <begin position="178"/>
        <end position="198"/>
    </location>
</feature>
<gene>
    <name evidence="2" type="ORF">G5B40_06210</name>
</gene>
<dbReference type="EMBL" id="CP049056">
    <property type="protein sequence ID" value="QIE55083.1"/>
    <property type="molecule type" value="Genomic_DNA"/>
</dbReference>
<evidence type="ECO:0000313" key="2">
    <source>
        <dbReference type="EMBL" id="QIE55083.1"/>
    </source>
</evidence>
<feature type="transmembrane region" description="Helical" evidence="1">
    <location>
        <begin position="243"/>
        <end position="263"/>
    </location>
</feature>
<name>A0A7L5BVG9_9RHOB</name>
<feature type="transmembrane region" description="Helical" evidence="1">
    <location>
        <begin position="366"/>
        <end position="385"/>
    </location>
</feature>
<dbReference type="KEGG" id="hdh:G5B40_06210"/>
<reference evidence="2 3" key="1">
    <citation type="submission" date="2020-02" db="EMBL/GenBank/DDBJ databases">
        <title>complete genome sequence of Rhodobacteraceae bacterium.</title>
        <authorList>
            <person name="Park J."/>
            <person name="Kim Y.-S."/>
            <person name="Kim K.-H."/>
        </authorList>
    </citation>
    <scope>NUCLEOTIDE SEQUENCE [LARGE SCALE GENOMIC DNA]</scope>
    <source>
        <strain evidence="2 3">RR4-56</strain>
    </source>
</reference>
<sequence length="401" mass="42507">MSEGGAGTLRRGPDLDAFLSAGFRPFYLVGSLFAALSILLWVAALAGGLVLDPAGVDARDWHAHELLFGFAPAILTGFLFTAVREWTGRTVAEGWPLLALLLLWTAGRVAMGFCPASAAAFVDALFLPAVAIAIVRPIHLSGNRRNFVIVAAVLALGACNLCFHLDRLGVFLASDPDQPFQLAIDLFLILITIIGGRVIPLFHDRAAQTGGRSRRWRVVEAVSIGGLIALTLADLIAPSGVRWGGAAALLCTAVAAAQALRWIGWRPQRGWREPLLWCMSLGYFWMPVGLAFRALAFIDAAPVVAATHIFTVGAMSGMMMAIMTRSARGHTGRALAADAADSAMYLLIWFGALARALTALSLAPMIGGYVVSALCWGGAFGLFALRYGPMLIAPRPDAGAK</sequence>
<feature type="transmembrane region" description="Helical" evidence="1">
    <location>
        <begin position="66"/>
        <end position="83"/>
    </location>
</feature>
<dbReference type="AlphaFoldDB" id="A0A7L5BVG9"/>
<protein>
    <submittedName>
        <fullName evidence="2">NnrS family protein</fullName>
    </submittedName>
</protein>
<dbReference type="InterPro" id="IPR010266">
    <property type="entry name" value="NnrS"/>
</dbReference>
<dbReference type="RefSeq" id="WP_165096388.1">
    <property type="nucleotide sequence ID" value="NZ_CP049056.1"/>
</dbReference>
<feature type="transmembrane region" description="Helical" evidence="1">
    <location>
        <begin position="275"/>
        <end position="298"/>
    </location>
</feature>
<proteinExistence type="predicted"/>
<accession>A0A7L5BVG9</accession>
<evidence type="ECO:0000313" key="3">
    <source>
        <dbReference type="Proteomes" id="UP000503336"/>
    </source>
</evidence>
<keyword evidence="1" id="KW-1133">Transmembrane helix</keyword>
<keyword evidence="3" id="KW-1185">Reference proteome</keyword>
<dbReference type="Pfam" id="PF05940">
    <property type="entry name" value="NnrS"/>
    <property type="match status" value="1"/>
</dbReference>
<keyword evidence="1" id="KW-0472">Membrane</keyword>
<feature type="transmembrane region" description="Helical" evidence="1">
    <location>
        <begin position="218"/>
        <end position="237"/>
    </location>
</feature>
<feature type="transmembrane region" description="Helical" evidence="1">
    <location>
        <begin position="95"/>
        <end position="111"/>
    </location>
</feature>
<organism evidence="2 3">
    <name type="scientific">Pikeienuella piscinae</name>
    <dbReference type="NCBI Taxonomy" id="2748098"/>
    <lineage>
        <taxon>Bacteria</taxon>
        <taxon>Pseudomonadati</taxon>
        <taxon>Pseudomonadota</taxon>
        <taxon>Alphaproteobacteria</taxon>
        <taxon>Rhodobacterales</taxon>
        <taxon>Paracoccaceae</taxon>
        <taxon>Pikeienuella</taxon>
    </lineage>
</organism>
<feature type="transmembrane region" description="Helical" evidence="1">
    <location>
        <begin position="117"/>
        <end position="135"/>
    </location>
</feature>
<keyword evidence="1" id="KW-0812">Transmembrane</keyword>
<feature type="transmembrane region" description="Helical" evidence="1">
    <location>
        <begin position="343"/>
        <end position="360"/>
    </location>
</feature>
<evidence type="ECO:0000256" key="1">
    <source>
        <dbReference type="SAM" id="Phobius"/>
    </source>
</evidence>
<feature type="transmembrane region" description="Helical" evidence="1">
    <location>
        <begin position="147"/>
        <end position="166"/>
    </location>
</feature>
<feature type="transmembrane region" description="Helical" evidence="1">
    <location>
        <begin position="26"/>
        <end position="46"/>
    </location>
</feature>